<dbReference type="InterPro" id="IPR029058">
    <property type="entry name" value="AB_hydrolase_fold"/>
</dbReference>
<dbReference type="EMBL" id="KV920581">
    <property type="protein sequence ID" value="OSX68423.1"/>
    <property type="molecule type" value="Genomic_DNA"/>
</dbReference>
<dbReference type="AlphaFoldDB" id="A0A1X6NJ96"/>
<sequence>MAATHGGGATRCRRWALVGNSIGSLVALAAADAAGPAAVAGLALLNCAGGMTSFRPEELGPVPRAGLWAFNNVVLGDYWGPRFFARFRTRANIRSALAQVYVNQAEVTDGLVEGLYAPSLDEGACAVFLAILRGDAGPKPQALLGRLGWADVLVVWGRDDPWTPLGSGASPGTRFEEWHGAAGAGEGAGGRRGTLRLEVLDGVGHCPHDDAPDKVNAVLAPFLKGLDYGTAEPSA</sequence>
<dbReference type="PANTHER" id="PTHR46438:SF7">
    <property type="entry name" value="ALPHA_BETA-HYDROLASES SUPERFAMILY PROTEIN"/>
    <property type="match status" value="1"/>
</dbReference>
<feature type="domain" description="AB hydrolase-1" evidence="2">
    <location>
        <begin position="16"/>
        <end position="217"/>
    </location>
</feature>
<dbReference type="GO" id="GO:0009507">
    <property type="term" value="C:chloroplast"/>
    <property type="evidence" value="ECO:0007669"/>
    <property type="project" value="TreeGrafter"/>
</dbReference>
<dbReference type="PANTHER" id="PTHR46438">
    <property type="entry name" value="ALPHA/BETA-HYDROLASES SUPERFAMILY PROTEIN"/>
    <property type="match status" value="1"/>
</dbReference>
<dbReference type="SUPFAM" id="SSF53474">
    <property type="entry name" value="alpha/beta-Hydrolases"/>
    <property type="match status" value="1"/>
</dbReference>
<accession>A0A1X6NJ96</accession>
<feature type="chain" id="PRO_5013367163" description="AB hydrolase-1 domain-containing protein" evidence="1">
    <location>
        <begin position="32"/>
        <end position="235"/>
    </location>
</feature>
<protein>
    <recommendedName>
        <fullName evidence="2">AB hydrolase-1 domain-containing protein</fullName>
    </recommendedName>
</protein>
<proteinExistence type="predicted"/>
<keyword evidence="1" id="KW-0732">Signal</keyword>
<keyword evidence="4" id="KW-1185">Reference proteome</keyword>
<evidence type="ECO:0000259" key="2">
    <source>
        <dbReference type="Pfam" id="PF12697"/>
    </source>
</evidence>
<dbReference type="OrthoDB" id="408373at2759"/>
<dbReference type="Pfam" id="PF12697">
    <property type="entry name" value="Abhydrolase_6"/>
    <property type="match status" value="1"/>
</dbReference>
<evidence type="ECO:0000313" key="3">
    <source>
        <dbReference type="EMBL" id="OSX68423.1"/>
    </source>
</evidence>
<name>A0A1X6NJ96_PORUM</name>
<dbReference type="GO" id="GO:0047746">
    <property type="term" value="F:chlorophyllase activity"/>
    <property type="evidence" value="ECO:0007669"/>
    <property type="project" value="TreeGrafter"/>
</dbReference>
<gene>
    <name evidence="3" type="ORF">BU14_2838s0001</name>
</gene>
<dbReference type="Proteomes" id="UP000218209">
    <property type="component" value="Unassembled WGS sequence"/>
</dbReference>
<organism evidence="3 4">
    <name type="scientific">Porphyra umbilicalis</name>
    <name type="common">Purple laver</name>
    <name type="synonym">Red alga</name>
    <dbReference type="NCBI Taxonomy" id="2786"/>
    <lineage>
        <taxon>Eukaryota</taxon>
        <taxon>Rhodophyta</taxon>
        <taxon>Bangiophyceae</taxon>
        <taxon>Bangiales</taxon>
        <taxon>Bangiaceae</taxon>
        <taxon>Porphyra</taxon>
    </lineage>
</organism>
<evidence type="ECO:0000256" key="1">
    <source>
        <dbReference type="SAM" id="SignalP"/>
    </source>
</evidence>
<dbReference type="InterPro" id="IPR000073">
    <property type="entry name" value="AB_hydrolase_1"/>
</dbReference>
<dbReference type="Gene3D" id="3.40.50.1820">
    <property type="entry name" value="alpha/beta hydrolase"/>
    <property type="match status" value="1"/>
</dbReference>
<reference evidence="3 4" key="1">
    <citation type="submission" date="2017-03" db="EMBL/GenBank/DDBJ databases">
        <title>WGS assembly of Porphyra umbilicalis.</title>
        <authorList>
            <person name="Brawley S.H."/>
            <person name="Blouin N.A."/>
            <person name="Ficko-Blean E."/>
            <person name="Wheeler G.L."/>
            <person name="Lohr M."/>
            <person name="Goodson H.V."/>
            <person name="Jenkins J.W."/>
            <person name="Blaby-Haas C.E."/>
            <person name="Helliwell K.E."/>
            <person name="Chan C."/>
            <person name="Marriage T."/>
            <person name="Bhattacharya D."/>
            <person name="Klein A.S."/>
            <person name="Badis Y."/>
            <person name="Brodie J."/>
            <person name="Cao Y."/>
            <person name="Collen J."/>
            <person name="Dittami S.M."/>
            <person name="Gachon C.M."/>
            <person name="Green B.R."/>
            <person name="Karpowicz S."/>
            <person name="Kim J.W."/>
            <person name="Kudahl U."/>
            <person name="Lin S."/>
            <person name="Michel G."/>
            <person name="Mittag M."/>
            <person name="Olson B.J."/>
            <person name="Pangilinan J."/>
            <person name="Peng Y."/>
            <person name="Qiu H."/>
            <person name="Shu S."/>
            <person name="Singer J.T."/>
            <person name="Smith A.G."/>
            <person name="Sprecher B.N."/>
            <person name="Wagner V."/>
            <person name="Wang W."/>
            <person name="Wang Z.-Y."/>
            <person name="Yan J."/>
            <person name="Yarish C."/>
            <person name="Zoeuner-Riek S."/>
            <person name="Zhuang Y."/>
            <person name="Zou Y."/>
            <person name="Lindquist E.A."/>
            <person name="Grimwood J."/>
            <person name="Barry K."/>
            <person name="Rokhsar D.S."/>
            <person name="Schmutz J."/>
            <person name="Stiller J.W."/>
            <person name="Grossman A.R."/>
            <person name="Prochnik S.E."/>
        </authorList>
    </citation>
    <scope>NUCLEOTIDE SEQUENCE [LARGE SCALE GENOMIC DNA]</scope>
    <source>
        <strain evidence="3">4086291</strain>
    </source>
</reference>
<evidence type="ECO:0000313" key="4">
    <source>
        <dbReference type="Proteomes" id="UP000218209"/>
    </source>
</evidence>
<feature type="signal peptide" evidence="1">
    <location>
        <begin position="1"/>
        <end position="31"/>
    </location>
</feature>
<dbReference type="GO" id="GO:0015994">
    <property type="term" value="P:chlorophyll metabolic process"/>
    <property type="evidence" value="ECO:0007669"/>
    <property type="project" value="TreeGrafter"/>
</dbReference>